<reference evidence="1 2" key="1">
    <citation type="journal article" date="2016" name="Nat. Commun.">
        <title>Thousands of microbial genomes shed light on interconnected biogeochemical processes in an aquifer system.</title>
        <authorList>
            <person name="Anantharaman K."/>
            <person name="Brown C.T."/>
            <person name="Hug L.A."/>
            <person name="Sharon I."/>
            <person name="Castelle C.J."/>
            <person name="Probst A.J."/>
            <person name="Thomas B.C."/>
            <person name="Singh A."/>
            <person name="Wilkins M.J."/>
            <person name="Karaoz U."/>
            <person name="Brodie E.L."/>
            <person name="Williams K.H."/>
            <person name="Hubbard S.S."/>
            <person name="Banfield J.F."/>
        </authorList>
    </citation>
    <scope>NUCLEOTIDE SEQUENCE [LARGE SCALE GENOMIC DNA]</scope>
</reference>
<dbReference type="AlphaFoldDB" id="A0A1F6A3J7"/>
<sequence>MGTGTEKIGEVEYEIRAKNDYENLCLTREERYRLGEAKRALYDAFEIHTAHPHRGEPPEPGSWGADPRPRRHWHNATLALVKVMIGVGYLSDSELAEREMVEAKVLYLYPPDPNKTYPDNGRFIGYVPWALEQLQTERLGKQGE</sequence>
<evidence type="ECO:0000313" key="2">
    <source>
        <dbReference type="Proteomes" id="UP000177871"/>
    </source>
</evidence>
<gene>
    <name evidence="1" type="ORF">A2721_00255</name>
</gene>
<evidence type="ECO:0000313" key="1">
    <source>
        <dbReference type="EMBL" id="OGG19251.1"/>
    </source>
</evidence>
<comment type="caution">
    <text evidence="1">The sequence shown here is derived from an EMBL/GenBank/DDBJ whole genome shotgun (WGS) entry which is preliminary data.</text>
</comment>
<dbReference type="EMBL" id="MFJK01000008">
    <property type="protein sequence ID" value="OGG19251.1"/>
    <property type="molecule type" value="Genomic_DNA"/>
</dbReference>
<protein>
    <submittedName>
        <fullName evidence="1">Uncharacterized protein</fullName>
    </submittedName>
</protein>
<accession>A0A1F6A3J7</accession>
<name>A0A1F6A3J7_9BACT</name>
<dbReference type="Proteomes" id="UP000177871">
    <property type="component" value="Unassembled WGS sequence"/>
</dbReference>
<proteinExistence type="predicted"/>
<organism evidence="1 2">
    <name type="scientific">Candidatus Gottesmanbacteria bacterium RIFCSPHIGHO2_01_FULL_47_48</name>
    <dbReference type="NCBI Taxonomy" id="1798381"/>
    <lineage>
        <taxon>Bacteria</taxon>
        <taxon>Candidatus Gottesmaniibacteriota</taxon>
    </lineage>
</organism>